<organism evidence="1 2">
    <name type="scientific">Trichinella nativa</name>
    <dbReference type="NCBI Taxonomy" id="6335"/>
    <lineage>
        <taxon>Eukaryota</taxon>
        <taxon>Metazoa</taxon>
        <taxon>Ecdysozoa</taxon>
        <taxon>Nematoda</taxon>
        <taxon>Enoplea</taxon>
        <taxon>Dorylaimia</taxon>
        <taxon>Trichinellida</taxon>
        <taxon>Trichinellidae</taxon>
        <taxon>Trichinella</taxon>
    </lineage>
</organism>
<protein>
    <submittedName>
        <fullName evidence="1">Uncharacterized protein</fullName>
    </submittedName>
</protein>
<proteinExistence type="predicted"/>
<gene>
    <name evidence="1" type="ORF">T02_7233</name>
</gene>
<dbReference type="AlphaFoldDB" id="A0A0V1L629"/>
<evidence type="ECO:0000313" key="2">
    <source>
        <dbReference type="Proteomes" id="UP000054721"/>
    </source>
</evidence>
<sequence>MRIVSSTLANLRVRIEYDCVQCGYFCSFVSKRGRHSIEYLSHPELINSAAFLKRHFATDQHNKIVRILSCAGSFWGMLILYKGFDEQTRRINHFVVVDGVGNELVRACDKVECEHRRRSYDLNFEHQLVIVFLAPTTALRLCCESIRTARLKIIKNTVHCQLAYLRRQHWSSEPDI</sequence>
<comment type="caution">
    <text evidence="1">The sequence shown here is derived from an EMBL/GenBank/DDBJ whole genome shotgun (WGS) entry which is preliminary data.</text>
</comment>
<dbReference type="EMBL" id="JYDW01000138">
    <property type="protein sequence ID" value="KRZ54446.1"/>
    <property type="molecule type" value="Genomic_DNA"/>
</dbReference>
<reference evidence="1 2" key="1">
    <citation type="submission" date="2015-05" db="EMBL/GenBank/DDBJ databases">
        <title>Evolution of Trichinella species and genotypes.</title>
        <authorList>
            <person name="Korhonen P.K."/>
            <person name="Edoardo P."/>
            <person name="Giuseppe L.R."/>
            <person name="Gasser R.B."/>
        </authorList>
    </citation>
    <scope>NUCLEOTIDE SEQUENCE [LARGE SCALE GENOMIC DNA]</scope>
    <source>
        <strain evidence="1">ISS10</strain>
    </source>
</reference>
<dbReference type="Proteomes" id="UP000054721">
    <property type="component" value="Unassembled WGS sequence"/>
</dbReference>
<dbReference type="OrthoDB" id="10405008at2759"/>
<name>A0A0V1L629_9BILA</name>
<keyword evidence="2" id="KW-1185">Reference proteome</keyword>
<accession>A0A0V1L629</accession>
<evidence type="ECO:0000313" key="1">
    <source>
        <dbReference type="EMBL" id="KRZ54446.1"/>
    </source>
</evidence>